<reference evidence="2 3" key="1">
    <citation type="submission" date="2019-11" db="EMBL/GenBank/DDBJ databases">
        <title>FDA dAtabase for Regulatory Grade micrObial Sequences (FDA-ARGOS): Supporting development and validation of Infectious Disease Dx tests.</title>
        <authorList>
            <person name="Turner S."/>
            <person name="Byrd R."/>
            <person name="Tallon L."/>
            <person name="Sadzewicz L."/>
            <person name="Vavikolanu K."/>
            <person name="Mehta A."/>
            <person name="Aluvathingal J."/>
            <person name="Nadendla S."/>
            <person name="Myers T."/>
            <person name="Yan Y."/>
            <person name="Sichtig H."/>
        </authorList>
    </citation>
    <scope>NUCLEOTIDE SEQUENCE [LARGE SCALE GENOMIC DNA]</scope>
    <source>
        <strain evidence="2 3">FDAARGOS_739</strain>
    </source>
</reference>
<evidence type="ECO:0000313" key="3">
    <source>
        <dbReference type="Proteomes" id="UP000501069"/>
    </source>
</evidence>
<evidence type="ECO:0000313" key="2">
    <source>
        <dbReference type="EMBL" id="QIX89143.1"/>
    </source>
</evidence>
<evidence type="ECO:0000259" key="1">
    <source>
        <dbReference type="Pfam" id="PF03235"/>
    </source>
</evidence>
<dbReference type="EMBL" id="CP050964">
    <property type="protein sequence ID" value="QIX89143.1"/>
    <property type="molecule type" value="Genomic_DNA"/>
</dbReference>
<dbReference type="PANTHER" id="PTHR39639">
    <property type="entry name" value="CHROMOSOME 16, WHOLE GENOME SHOTGUN SEQUENCE"/>
    <property type="match status" value="1"/>
</dbReference>
<dbReference type="PANTHER" id="PTHR39639:SF1">
    <property type="entry name" value="DUF262 DOMAIN-CONTAINING PROTEIN"/>
    <property type="match status" value="1"/>
</dbReference>
<dbReference type="GeneID" id="57959570"/>
<proteinExistence type="predicted"/>
<protein>
    <submittedName>
        <fullName evidence="2">DUF262 domain-containing protein</fullName>
    </submittedName>
</protein>
<dbReference type="Pfam" id="PF03235">
    <property type="entry name" value="GmrSD_N"/>
    <property type="match status" value="1"/>
</dbReference>
<feature type="domain" description="GmrSD restriction endonucleases N-terminal" evidence="1">
    <location>
        <begin position="30"/>
        <end position="162"/>
    </location>
</feature>
<name>A0AAP9S5B6_9FIRM</name>
<gene>
    <name evidence="2" type="ORF">FOC47_00205</name>
</gene>
<accession>A0AAP9S5B6</accession>
<sequence length="350" mass="39936">MKIVKGAKRADIYWTARKLIEMLEDGEVDFNIDIQRGYVWKDNDKKSAFIRSLILDRHVPPLYFNKVEDIYDGEDGKQRTLTLEKFLKDEFALSGLPAFEVINDGGEPEEIDINELTYSQLPECFQNAIKEYNFAICFTDDADQEEVADTFYNLNNGQSLNAATMNRVKAKSKNQIFRLGRHEVFKEALSVTALNGHTNEDIVGKIHAILYSSEEPSMDNKWIRPYMRETEFTSAQEMEITNVLDRIHKVHGLIEDAKIAKRIYGRTHMVSIAPMVLRSIIENKSDEEVMKWLIGFFSGSRSASISSVYNNAAGGSGTGKKEAVKKRLDELQKSYEAYFKESKAELPKVS</sequence>
<dbReference type="InterPro" id="IPR004919">
    <property type="entry name" value="GmrSD_N"/>
</dbReference>
<organism evidence="2 3">
    <name type="scientific">Enterocloster clostridioformis</name>
    <dbReference type="NCBI Taxonomy" id="1531"/>
    <lineage>
        <taxon>Bacteria</taxon>
        <taxon>Bacillati</taxon>
        <taxon>Bacillota</taxon>
        <taxon>Clostridia</taxon>
        <taxon>Lachnospirales</taxon>
        <taxon>Lachnospiraceae</taxon>
        <taxon>Enterocloster</taxon>
    </lineage>
</organism>
<dbReference type="AlphaFoldDB" id="A0AAP9S5B6"/>
<dbReference type="RefSeq" id="WP_003523672.1">
    <property type="nucleotide sequence ID" value="NZ_CABKQO010000001.1"/>
</dbReference>
<dbReference type="Proteomes" id="UP000501069">
    <property type="component" value="Chromosome"/>
</dbReference>